<evidence type="ECO:0000256" key="5">
    <source>
        <dbReference type="ARBA" id="ARBA00022840"/>
    </source>
</evidence>
<dbReference type="GO" id="GO:0005524">
    <property type="term" value="F:ATP binding"/>
    <property type="evidence" value="ECO:0007669"/>
    <property type="project" value="UniProtKB-KW"/>
</dbReference>
<evidence type="ECO:0000256" key="6">
    <source>
        <dbReference type="ARBA" id="ARBA00041448"/>
    </source>
</evidence>
<evidence type="ECO:0000256" key="2">
    <source>
        <dbReference type="ARBA" id="ARBA00022598"/>
    </source>
</evidence>
<dbReference type="PANTHER" id="PTHR12241:SF145">
    <property type="entry name" value="TUBULIN POLYGLUTAMYLASE TTLL5"/>
    <property type="match status" value="1"/>
</dbReference>
<dbReference type="SUPFAM" id="SSF56059">
    <property type="entry name" value="Glutathione synthetase ATP-binding domain-like"/>
    <property type="match status" value="1"/>
</dbReference>
<protein>
    <recommendedName>
        <fullName evidence="6">Tubulin--tyrosine ligase-like protein 5</fullName>
    </recommendedName>
</protein>
<dbReference type="GO" id="GO:0005874">
    <property type="term" value="C:microtubule"/>
    <property type="evidence" value="ECO:0007669"/>
    <property type="project" value="UniProtKB-KW"/>
</dbReference>
<sequence length="849" mass="97538">MRLVLLRQDLSAKTHSVKSQKLPCVAWSGVSKRIPVLLFCAEAIVSKDVAIRSVGEKYNLAFKIVRTESRLVRGILVNHGFHEVHPNSNDFNLMWTGSHLKPYLLRSLQDFQKVNHFPRSFELTRKDRLYKNIQRMQQTHGFQNFHIVPQTFVLPAEYQEFSSSFSKDKGAWIIKPVASSRGRGIYLVSSPSQIPLDENILVSRYISNPLLIDGFKFDVRLYVLVTSYDPLLIYLYEEGLARFATVKYDHATANIKNQFMHLTNYSVNKKSSDYVSCDDPEVEDYGNKWSMSAMLRYLRQEGKDTTLLMGQIEDLIVKALLSAEIHIATACKMFVPHRCNCFELYGFDVLIDSNLKPWLLEVNLSPSLACDAPLDLKIKASMISDMFSLVGFVCQDPLLRQPRPDRAGIDSRMKNPTQKLQDKALMCFIVFPGQMKVLRRAQEEYDRRGGFVRIFPTPDTWELYRNRVNDNIPLVVGTFYTHHVVQYERKLLSLEMRKQRRKPGRASAGRRRAGAFGKNKSVAFIILFCVVPSALFCSLISWLFVLVPPSCSKVQARMAFSSYLHRVQLRLLAESRANMGPAWTQKEHDQMELVVRFLKRASSNLRQDMCLEEPSRLLCLSDRQRILSHQLGNFIQLYNQETKQMVESLDKIPNEDRCINSNVFQEFILEASESDLEEVLMFYTQKNKSASVFLGTKCDSSRVKRTSDENRESERHFFIFYVPSHQLRMKYDTAHVIKESDNLLKECFPYSISSLSLFCFTVSQKPSLSKSRPGSAGLLKETDSLSAQAQSNQLAIVSALRKLVEKQAARQYSTSSHISLLTQHVSHDLHIKYMFTQLFSTLIITRNVS</sequence>
<keyword evidence="4" id="KW-0547">Nucleotide-binding</keyword>
<evidence type="ECO:0000256" key="1">
    <source>
        <dbReference type="ARBA" id="ARBA00006820"/>
    </source>
</evidence>
<reference evidence="9" key="1">
    <citation type="submission" date="2025-08" db="UniProtKB">
        <authorList>
            <consortium name="Ensembl"/>
        </authorList>
    </citation>
    <scope>IDENTIFICATION</scope>
</reference>
<keyword evidence="8" id="KW-0812">Transmembrane</keyword>
<keyword evidence="8" id="KW-0472">Membrane</keyword>
<evidence type="ECO:0000256" key="7">
    <source>
        <dbReference type="ARBA" id="ARBA00049274"/>
    </source>
</evidence>
<dbReference type="InterPro" id="IPR004344">
    <property type="entry name" value="TTL/TTLL_fam"/>
</dbReference>
<evidence type="ECO:0000256" key="4">
    <source>
        <dbReference type="ARBA" id="ARBA00022741"/>
    </source>
</evidence>
<evidence type="ECO:0000313" key="10">
    <source>
        <dbReference type="Proteomes" id="UP000694427"/>
    </source>
</evidence>
<keyword evidence="8" id="KW-1133">Transmembrane helix</keyword>
<reference evidence="9" key="2">
    <citation type="submission" date="2025-09" db="UniProtKB">
        <authorList>
            <consortium name="Ensembl"/>
        </authorList>
    </citation>
    <scope>IDENTIFICATION</scope>
</reference>
<dbReference type="PANTHER" id="PTHR12241">
    <property type="entry name" value="TUBULIN POLYGLUTAMYLASE"/>
    <property type="match status" value="1"/>
</dbReference>
<comment type="similarity">
    <text evidence="1">Belongs to the tubulin--tyrosine ligase family.</text>
</comment>
<dbReference type="GO" id="GO:0036064">
    <property type="term" value="C:ciliary basal body"/>
    <property type="evidence" value="ECO:0007669"/>
    <property type="project" value="TreeGrafter"/>
</dbReference>
<proteinExistence type="inferred from homology"/>
<dbReference type="Ensembl" id="ENSCCRT00010111482.1">
    <property type="protein sequence ID" value="ENSCCRP00010100443.1"/>
    <property type="gene ID" value="ENSCCRG00010043153.1"/>
</dbReference>
<keyword evidence="10" id="KW-1185">Reference proteome</keyword>
<dbReference type="Gene3D" id="3.30.470.20">
    <property type="entry name" value="ATP-grasp fold, B domain"/>
    <property type="match status" value="1"/>
</dbReference>
<organism evidence="9 10">
    <name type="scientific">Cyprinus carpio</name>
    <name type="common">Common carp</name>
    <dbReference type="NCBI Taxonomy" id="7962"/>
    <lineage>
        <taxon>Eukaryota</taxon>
        <taxon>Metazoa</taxon>
        <taxon>Chordata</taxon>
        <taxon>Craniata</taxon>
        <taxon>Vertebrata</taxon>
        <taxon>Euteleostomi</taxon>
        <taxon>Actinopterygii</taxon>
        <taxon>Neopterygii</taxon>
        <taxon>Teleostei</taxon>
        <taxon>Ostariophysi</taxon>
        <taxon>Cypriniformes</taxon>
        <taxon>Cyprinidae</taxon>
        <taxon>Cyprininae</taxon>
        <taxon>Cyprinus</taxon>
    </lineage>
</organism>
<evidence type="ECO:0000256" key="3">
    <source>
        <dbReference type="ARBA" id="ARBA00022701"/>
    </source>
</evidence>
<comment type="catalytic activity">
    <reaction evidence="7">
        <text>L-glutamyl-[protein] + L-glutamate + ATP = gamma-L-glutamyl-L-glutamyl-[protein] + ADP + phosphate + H(+)</text>
        <dbReference type="Rhea" id="RHEA:60144"/>
        <dbReference type="Rhea" id="RHEA-COMP:10208"/>
        <dbReference type="Rhea" id="RHEA-COMP:15517"/>
        <dbReference type="ChEBI" id="CHEBI:15378"/>
        <dbReference type="ChEBI" id="CHEBI:29973"/>
        <dbReference type="ChEBI" id="CHEBI:29985"/>
        <dbReference type="ChEBI" id="CHEBI:30616"/>
        <dbReference type="ChEBI" id="CHEBI:43474"/>
        <dbReference type="ChEBI" id="CHEBI:143622"/>
        <dbReference type="ChEBI" id="CHEBI:456216"/>
    </reaction>
    <physiologicalReaction direction="left-to-right" evidence="7">
        <dbReference type="Rhea" id="RHEA:60145"/>
    </physiologicalReaction>
</comment>
<dbReference type="Pfam" id="PF03133">
    <property type="entry name" value="TTL"/>
    <property type="match status" value="1"/>
</dbReference>
<keyword evidence="5" id="KW-0067">ATP-binding</keyword>
<dbReference type="GO" id="GO:0015631">
    <property type="term" value="F:tubulin binding"/>
    <property type="evidence" value="ECO:0007669"/>
    <property type="project" value="TreeGrafter"/>
</dbReference>
<keyword evidence="2" id="KW-0436">Ligase</keyword>
<dbReference type="PROSITE" id="PS51221">
    <property type="entry name" value="TTL"/>
    <property type="match status" value="1"/>
</dbReference>
<evidence type="ECO:0000256" key="8">
    <source>
        <dbReference type="SAM" id="Phobius"/>
    </source>
</evidence>
<feature type="transmembrane region" description="Helical" evidence="8">
    <location>
        <begin position="521"/>
        <end position="545"/>
    </location>
</feature>
<dbReference type="GO" id="GO:0000226">
    <property type="term" value="P:microtubule cytoskeleton organization"/>
    <property type="evidence" value="ECO:0007669"/>
    <property type="project" value="TreeGrafter"/>
</dbReference>
<dbReference type="AlphaFoldDB" id="A0A8C1RB34"/>
<dbReference type="GO" id="GO:0070740">
    <property type="term" value="F:tubulin-glutamic acid ligase activity"/>
    <property type="evidence" value="ECO:0007669"/>
    <property type="project" value="TreeGrafter"/>
</dbReference>
<accession>A0A8C1RB34</accession>
<evidence type="ECO:0000313" key="9">
    <source>
        <dbReference type="Ensembl" id="ENSCCRP00010100443.1"/>
    </source>
</evidence>
<dbReference type="FunFam" id="3.30.470.20:FF:000009">
    <property type="entry name" value="tubulin polyglutamylase TTLL5 isoform X1"/>
    <property type="match status" value="1"/>
</dbReference>
<keyword evidence="3" id="KW-0493">Microtubule</keyword>
<name>A0A8C1RB34_CYPCA</name>
<dbReference type="Proteomes" id="UP000694427">
    <property type="component" value="Unplaced"/>
</dbReference>